<dbReference type="PANTHER" id="PTHR11070">
    <property type="entry name" value="UVRD / RECB / PCRA DNA HELICASE FAMILY MEMBER"/>
    <property type="match status" value="1"/>
</dbReference>
<feature type="binding site" evidence="11">
    <location>
        <begin position="56"/>
        <end position="63"/>
    </location>
    <ligand>
        <name>ATP</name>
        <dbReference type="ChEBI" id="CHEBI:30616"/>
    </ligand>
</feature>
<dbReference type="InterPro" id="IPR013986">
    <property type="entry name" value="DExx_box_DNA_helicase_dom_sf"/>
</dbReference>
<dbReference type="Proteomes" id="UP000192997">
    <property type="component" value="Unassembled WGS sequence"/>
</dbReference>
<feature type="region of interest" description="Disordered" evidence="12">
    <location>
        <begin position="1"/>
        <end position="22"/>
    </location>
</feature>
<comment type="catalytic activity">
    <reaction evidence="10">
        <text>ATP + H2O = ADP + phosphate + H(+)</text>
        <dbReference type="Rhea" id="RHEA:13065"/>
        <dbReference type="ChEBI" id="CHEBI:15377"/>
        <dbReference type="ChEBI" id="CHEBI:15378"/>
        <dbReference type="ChEBI" id="CHEBI:30616"/>
        <dbReference type="ChEBI" id="CHEBI:43474"/>
        <dbReference type="ChEBI" id="CHEBI:456216"/>
        <dbReference type="EC" id="5.6.2.4"/>
    </reaction>
</comment>
<evidence type="ECO:0000313" key="15">
    <source>
        <dbReference type="EMBL" id="OSO94197.1"/>
    </source>
</evidence>
<dbReference type="GO" id="GO:0033202">
    <property type="term" value="C:DNA helicase complex"/>
    <property type="evidence" value="ECO:0007669"/>
    <property type="project" value="TreeGrafter"/>
</dbReference>
<protein>
    <recommendedName>
        <fullName evidence="9">DNA 3'-5' helicase</fullName>
        <ecNumber evidence="9">5.6.2.4</ecNumber>
    </recommendedName>
</protein>
<dbReference type="GO" id="GO:0016887">
    <property type="term" value="F:ATP hydrolysis activity"/>
    <property type="evidence" value="ECO:0007669"/>
    <property type="project" value="RHEA"/>
</dbReference>
<keyword evidence="2 11" id="KW-0547">Nucleotide-binding</keyword>
<feature type="domain" description="UvrD-like helicase ATP-binding" evidence="13">
    <location>
        <begin position="35"/>
        <end position="362"/>
    </location>
</feature>
<dbReference type="GO" id="GO:0005829">
    <property type="term" value="C:cytosol"/>
    <property type="evidence" value="ECO:0007669"/>
    <property type="project" value="TreeGrafter"/>
</dbReference>
<dbReference type="InterPro" id="IPR027417">
    <property type="entry name" value="P-loop_NTPase"/>
</dbReference>
<feature type="compositionally biased region" description="Polar residues" evidence="12">
    <location>
        <begin position="1"/>
        <end position="17"/>
    </location>
</feature>
<dbReference type="GO" id="GO:0005524">
    <property type="term" value="F:ATP binding"/>
    <property type="evidence" value="ECO:0007669"/>
    <property type="project" value="UniProtKB-UniRule"/>
</dbReference>
<dbReference type="EC" id="5.6.2.4" evidence="9"/>
<dbReference type="Pfam" id="PF00580">
    <property type="entry name" value="UvrD-helicase"/>
    <property type="match status" value="1"/>
</dbReference>
<gene>
    <name evidence="15" type="ORF">B7O87_03235</name>
</gene>
<dbReference type="RefSeq" id="WP_085727196.1">
    <property type="nucleotide sequence ID" value="NZ_NBYN01000014.1"/>
</dbReference>
<name>A0A1X4GAV8_9CYAN</name>
<dbReference type="Gene3D" id="1.10.486.10">
    <property type="entry name" value="PCRA, domain 4"/>
    <property type="match status" value="1"/>
</dbReference>
<evidence type="ECO:0000256" key="4">
    <source>
        <dbReference type="ARBA" id="ARBA00022806"/>
    </source>
</evidence>
<evidence type="ECO:0000256" key="8">
    <source>
        <dbReference type="ARBA" id="ARBA00034617"/>
    </source>
</evidence>
<evidence type="ECO:0000256" key="11">
    <source>
        <dbReference type="PROSITE-ProRule" id="PRU00560"/>
    </source>
</evidence>
<evidence type="ECO:0000259" key="14">
    <source>
        <dbReference type="PROSITE" id="PS51217"/>
    </source>
</evidence>
<dbReference type="PANTHER" id="PTHR11070:SF2">
    <property type="entry name" value="ATP-DEPENDENT DNA HELICASE SRS2"/>
    <property type="match status" value="1"/>
</dbReference>
<evidence type="ECO:0000259" key="13">
    <source>
        <dbReference type="PROSITE" id="PS51198"/>
    </source>
</evidence>
<dbReference type="InterPro" id="IPR014017">
    <property type="entry name" value="DNA_helicase_UvrD-like_C"/>
</dbReference>
<keyword evidence="4 11" id="KW-0347">Helicase</keyword>
<keyword evidence="5 11" id="KW-0067">ATP-binding</keyword>
<evidence type="ECO:0000256" key="3">
    <source>
        <dbReference type="ARBA" id="ARBA00022801"/>
    </source>
</evidence>
<evidence type="ECO:0000313" key="16">
    <source>
        <dbReference type="Proteomes" id="UP000192997"/>
    </source>
</evidence>
<comment type="similarity">
    <text evidence="1">Belongs to the helicase family. UvrD subfamily.</text>
</comment>
<dbReference type="GO" id="GO:0003677">
    <property type="term" value="F:DNA binding"/>
    <property type="evidence" value="ECO:0007669"/>
    <property type="project" value="UniProtKB-KW"/>
</dbReference>
<accession>A0A1X4GAV8</accession>
<dbReference type="GO" id="GO:0000725">
    <property type="term" value="P:recombinational repair"/>
    <property type="evidence" value="ECO:0007669"/>
    <property type="project" value="TreeGrafter"/>
</dbReference>
<keyword evidence="3 11" id="KW-0378">Hydrolase</keyword>
<dbReference type="PROSITE" id="PS51198">
    <property type="entry name" value="UVRD_HELICASE_ATP_BIND"/>
    <property type="match status" value="1"/>
</dbReference>
<keyword evidence="6" id="KW-0238">DNA-binding</keyword>
<dbReference type="EMBL" id="NBYN01000014">
    <property type="protein sequence ID" value="OSO94197.1"/>
    <property type="molecule type" value="Genomic_DNA"/>
</dbReference>
<dbReference type="PROSITE" id="PS51217">
    <property type="entry name" value="UVRD_HELICASE_CTER"/>
    <property type="match status" value="1"/>
</dbReference>
<keyword evidence="7" id="KW-0413">Isomerase</keyword>
<dbReference type="InterPro" id="IPR000212">
    <property type="entry name" value="DNA_helicase_UvrD/REP"/>
</dbReference>
<dbReference type="SUPFAM" id="SSF52540">
    <property type="entry name" value="P-loop containing nucleoside triphosphate hydrolases"/>
    <property type="match status" value="1"/>
</dbReference>
<organism evidence="15 16">
    <name type="scientific">Cylindrospermopsis raciborskii CENA303</name>
    <dbReference type="NCBI Taxonomy" id="1170769"/>
    <lineage>
        <taxon>Bacteria</taxon>
        <taxon>Bacillati</taxon>
        <taxon>Cyanobacteriota</taxon>
        <taxon>Cyanophyceae</taxon>
        <taxon>Nostocales</taxon>
        <taxon>Aphanizomenonaceae</taxon>
        <taxon>Cylindrospermopsis</taxon>
    </lineage>
</organism>
<dbReference type="GO" id="GO:0043138">
    <property type="term" value="F:3'-5' DNA helicase activity"/>
    <property type="evidence" value="ECO:0007669"/>
    <property type="project" value="UniProtKB-EC"/>
</dbReference>
<evidence type="ECO:0000256" key="10">
    <source>
        <dbReference type="ARBA" id="ARBA00048988"/>
    </source>
</evidence>
<proteinExistence type="inferred from homology"/>
<dbReference type="Pfam" id="PF13361">
    <property type="entry name" value="UvrD_C"/>
    <property type="match status" value="1"/>
</dbReference>
<evidence type="ECO:0000256" key="1">
    <source>
        <dbReference type="ARBA" id="ARBA00009922"/>
    </source>
</evidence>
<dbReference type="InterPro" id="IPR014016">
    <property type="entry name" value="UvrD-like_ATP-bd"/>
</dbReference>
<comment type="catalytic activity">
    <reaction evidence="8">
        <text>Couples ATP hydrolysis with the unwinding of duplex DNA by translocating in the 3'-5' direction.</text>
        <dbReference type="EC" id="5.6.2.4"/>
    </reaction>
</comment>
<dbReference type="Gene3D" id="1.10.10.160">
    <property type="match status" value="1"/>
</dbReference>
<evidence type="ECO:0000256" key="2">
    <source>
        <dbReference type="ARBA" id="ARBA00022741"/>
    </source>
</evidence>
<dbReference type="Gene3D" id="3.40.50.300">
    <property type="entry name" value="P-loop containing nucleotide triphosphate hydrolases"/>
    <property type="match status" value="2"/>
</dbReference>
<reference evidence="16" key="1">
    <citation type="submission" date="2017-04" db="EMBL/GenBank/DDBJ databases">
        <authorList>
            <person name="Abreu V.A."/>
            <person name="Popin R.V."/>
            <person name="Rigonato J."/>
            <person name="Andreote A.P."/>
            <person name="Schaker P.C."/>
            <person name="Hoff-Risseti C."/>
            <person name="Alvarenga D.O."/>
            <person name="Varani A.M."/>
            <person name="Fiore M.F."/>
        </authorList>
    </citation>
    <scope>NUCLEOTIDE SEQUENCE [LARGE SCALE GENOMIC DNA]</scope>
    <source>
        <strain evidence="16">CENA303</strain>
    </source>
</reference>
<evidence type="ECO:0000256" key="12">
    <source>
        <dbReference type="SAM" id="MobiDB-lite"/>
    </source>
</evidence>
<sequence>MELANLTNLNSENGQKWDSQDREHRLEVKIQQIRQKLRPGQVQMADWLGGPLAVSAVPGAGKSTGMASAAAIAIARHYYSHSRSQLVLVTFTRSAAMNLKLKICEKLRELSLPQKGFVIYTLHGLALNIATRYPQLSGLELDQVNLITPNRSHRLISMAVEQWISKHPTMYYRLLEGHQFDGEETERLRRQSVLRTEILPDLAYTTIHEAKSSGIVPETLYQWSEKTQNSYQVLRIAAGLYEEYEKLMKSQGLIDYDDMILAALEVFKNPGALGIEKNKIFAVFEDEAQDSSQLQTQLLEILAENKDGNGEKTTLNLVRVGDSNQAINSTFTPADPIYFREFCQQCAGEQRLATMNQAGRSSRIIIDAANFVLEWVNQQWSKRNLQNHSPKKLPFINQKIQVVNIGDPQTDANPAPAGKGLELHTPDDIHHTVELIGQKIVELFKNNVGTAAILVRENRQGKWLAENIEPICKQHHIELYEVAETERHSQVPKEILALLQFCDRPHSQDFLKTALTVLMQRQLIAAQDVNSLAILPEEFLYPTPFTKVQTEIVKEAAQLCRNLLQAAWEIPPYQIIYFLASSLNYDQGELATADKLAEKVNLQITGDRSRSSLITALVEIVNSEKFEAVDTENPEAKYIKKGQLTIITMHKAKGLDWDYVFLPFLHENVIPGKLWVKPQGQFLGDFSLAEVARAQIRTALHQGTETKQNSNHNSNKSFFELKQAWEEAKDLKLAEEYRLLYVAMTRAKKLLWMSAAKKAPFTWTKPHSLQDLSPSPVFTALNAIS</sequence>
<evidence type="ECO:0000256" key="5">
    <source>
        <dbReference type="ARBA" id="ARBA00022840"/>
    </source>
</evidence>
<comment type="caution">
    <text evidence="15">The sequence shown here is derived from an EMBL/GenBank/DDBJ whole genome shotgun (WGS) entry which is preliminary data.</text>
</comment>
<evidence type="ECO:0000256" key="7">
    <source>
        <dbReference type="ARBA" id="ARBA00023235"/>
    </source>
</evidence>
<evidence type="ECO:0000256" key="9">
    <source>
        <dbReference type="ARBA" id="ARBA00034808"/>
    </source>
</evidence>
<dbReference type="AlphaFoldDB" id="A0A1X4GAV8"/>
<feature type="domain" description="UvrD-like helicase C-terminal" evidence="14">
    <location>
        <begin position="390"/>
        <end position="654"/>
    </location>
</feature>
<evidence type="ECO:0000256" key="6">
    <source>
        <dbReference type="ARBA" id="ARBA00023125"/>
    </source>
</evidence>